<comment type="caution">
    <text evidence="1">The sequence shown here is derived from an EMBL/GenBank/DDBJ whole genome shotgun (WGS) entry which is preliminary data.</text>
</comment>
<proteinExistence type="predicted"/>
<protein>
    <submittedName>
        <fullName evidence="1">Uncharacterized protein</fullName>
    </submittedName>
</protein>
<evidence type="ECO:0000313" key="1">
    <source>
        <dbReference type="EMBL" id="KIL79615.1"/>
    </source>
</evidence>
<dbReference type="Proteomes" id="UP000031982">
    <property type="component" value="Unassembled WGS sequence"/>
</dbReference>
<evidence type="ECO:0000313" key="2">
    <source>
        <dbReference type="Proteomes" id="UP000031982"/>
    </source>
</evidence>
<keyword evidence="2" id="KW-1185">Reference proteome</keyword>
<gene>
    <name evidence="1" type="ORF">SD77_2069</name>
</gene>
<dbReference type="EMBL" id="JXLP01000002">
    <property type="protein sequence ID" value="KIL79615.1"/>
    <property type="molecule type" value="Genomic_DNA"/>
</dbReference>
<name>A0ABR5AXZ8_BACBA</name>
<sequence length="55" mass="6552">MKVTVHIGPEFEKRREICYDLIVEFLRKELENEGNLCSRLDRGTEREGVQRQESD</sequence>
<accession>A0ABR5AXZ8</accession>
<reference evidence="1 2" key="1">
    <citation type="submission" date="2015-01" db="EMBL/GenBank/DDBJ databases">
        <title>Genome Assembly of Bacillus badius MTCC 1458.</title>
        <authorList>
            <person name="Verma A."/>
            <person name="Khatri I."/>
            <person name="Mual P."/>
            <person name="Subramanian S."/>
            <person name="Krishnamurthi S."/>
        </authorList>
    </citation>
    <scope>NUCLEOTIDE SEQUENCE [LARGE SCALE GENOMIC DNA]</scope>
    <source>
        <strain evidence="1 2">MTCC 1458</strain>
    </source>
</reference>
<organism evidence="1 2">
    <name type="scientific">Bacillus badius</name>
    <dbReference type="NCBI Taxonomy" id="1455"/>
    <lineage>
        <taxon>Bacteria</taxon>
        <taxon>Bacillati</taxon>
        <taxon>Bacillota</taxon>
        <taxon>Bacilli</taxon>
        <taxon>Bacillales</taxon>
        <taxon>Bacillaceae</taxon>
        <taxon>Pseudobacillus</taxon>
    </lineage>
</organism>